<feature type="binding site" evidence="8">
    <location>
        <position position="538"/>
    </location>
    <ligand>
        <name>ATP</name>
        <dbReference type="ChEBI" id="CHEBI:30616"/>
    </ligand>
</feature>
<feature type="binding site" evidence="8">
    <location>
        <position position="575"/>
    </location>
    <ligand>
        <name>ATP</name>
        <dbReference type="ChEBI" id="CHEBI:30616"/>
    </ligand>
</feature>
<dbReference type="EC" id="6.3.5.3" evidence="8"/>
<keyword evidence="5 8" id="KW-0658">Purine biosynthesis</keyword>
<dbReference type="EMBL" id="LYOR01000009">
    <property type="protein sequence ID" value="OFV65626.1"/>
    <property type="molecule type" value="Genomic_DNA"/>
</dbReference>
<dbReference type="PANTHER" id="PTHR43555">
    <property type="entry name" value="PHOSPHORIBOSYLFORMYLGLYCINAMIDINE SYNTHASE SUBUNIT PURL"/>
    <property type="match status" value="1"/>
</dbReference>
<dbReference type="EMBL" id="DRIE01000077">
    <property type="protein sequence ID" value="HEC57143.1"/>
    <property type="molecule type" value="Genomic_DNA"/>
</dbReference>
<comment type="pathway">
    <text evidence="8">Purine metabolism; IMP biosynthesis via de novo pathway; 5-amino-1-(5-phospho-D-ribosyl)imidazole from N(2)-formyl-N(1)-(5-phospho-D-ribosyl)glycinamide: step 1/2.</text>
</comment>
<gene>
    <name evidence="8 12" type="primary">purL</name>
    <name evidence="12" type="ORF">ENI32_04575</name>
    <name evidence="13" type="ORF">SBU_001436</name>
</gene>
<organism evidence="13 14">
    <name type="scientific">Candidatus Syntropharchaeum butanivorans</name>
    <dbReference type="NCBI Taxonomy" id="1839936"/>
    <lineage>
        <taxon>Archaea</taxon>
        <taxon>Methanobacteriati</taxon>
        <taxon>Methanobacteriota</taxon>
        <taxon>Stenosarchaea group</taxon>
        <taxon>Methanomicrobia</taxon>
        <taxon>Methanosarcinales</taxon>
        <taxon>ANME-2 cluster</taxon>
        <taxon>Candidatus Syntropharchaeum</taxon>
    </lineage>
</organism>
<feature type="active site" description="Proton acceptor" evidence="8">
    <location>
        <position position="119"/>
    </location>
</feature>
<comment type="caution">
    <text evidence="13">The sequence shown here is derived from an EMBL/GenBank/DDBJ whole genome shotgun (WGS) entry which is preliminary data.</text>
</comment>
<evidence type="ECO:0000259" key="10">
    <source>
        <dbReference type="Pfam" id="PF02769"/>
    </source>
</evidence>
<feature type="binding site" evidence="8">
    <location>
        <position position="274"/>
    </location>
    <ligand>
        <name>substrate</name>
    </ligand>
</feature>
<feature type="binding site" evidence="8">
    <location>
        <position position="578"/>
    </location>
    <ligand>
        <name>substrate</name>
    </ligand>
</feature>
<feature type="binding site" evidence="8">
    <location>
        <begin position="118"/>
        <end position="121"/>
    </location>
    <ligand>
        <name>substrate</name>
    </ligand>
</feature>
<evidence type="ECO:0000259" key="9">
    <source>
        <dbReference type="Pfam" id="PF00586"/>
    </source>
</evidence>
<dbReference type="CDD" id="cd02204">
    <property type="entry name" value="PurL_repeat2"/>
    <property type="match status" value="1"/>
</dbReference>
<keyword evidence="7 8" id="KW-0460">Magnesium</keyword>
<dbReference type="Gene3D" id="3.90.650.10">
    <property type="entry name" value="PurM-like C-terminal domain"/>
    <property type="match status" value="2"/>
</dbReference>
<dbReference type="Proteomes" id="UP000885936">
    <property type="component" value="Unassembled WGS sequence"/>
</dbReference>
<dbReference type="InterPro" id="IPR036676">
    <property type="entry name" value="PurM-like_C_sf"/>
</dbReference>
<dbReference type="GO" id="GO:0000287">
    <property type="term" value="F:magnesium ion binding"/>
    <property type="evidence" value="ECO:0007669"/>
    <property type="project" value="UniProtKB-UniRule"/>
</dbReference>
<dbReference type="SUPFAM" id="SSF55326">
    <property type="entry name" value="PurM N-terminal domain-like"/>
    <property type="match status" value="2"/>
</dbReference>
<keyword evidence="4 8" id="KW-0547">Nucleotide-binding</keyword>
<dbReference type="Pfam" id="PF18072">
    <property type="entry name" value="FGAR-AT_linker"/>
    <property type="match status" value="1"/>
</dbReference>
<keyword evidence="2 8" id="KW-0436">Ligase</keyword>
<comment type="similarity">
    <text evidence="8">Belongs to the FGAMS family.</text>
</comment>
<evidence type="ECO:0000256" key="8">
    <source>
        <dbReference type="HAMAP-Rule" id="MF_00420"/>
    </source>
</evidence>
<feature type="domain" description="PurM-like C-terminal" evidence="10">
    <location>
        <begin position="234"/>
        <end position="388"/>
    </location>
</feature>
<dbReference type="UniPathway" id="UPA00074">
    <property type="reaction ID" value="UER00128"/>
</dbReference>
<feature type="binding site" evidence="8">
    <location>
        <position position="302"/>
    </location>
    <ligand>
        <name>Mg(2+)</name>
        <dbReference type="ChEBI" id="CHEBI:18420"/>
        <label>2</label>
    </ligand>
</feature>
<dbReference type="InterPro" id="IPR010918">
    <property type="entry name" value="PurM-like_C_dom"/>
</dbReference>
<dbReference type="SUPFAM" id="SSF56042">
    <property type="entry name" value="PurM C-terminal domain-like"/>
    <property type="match status" value="2"/>
</dbReference>
<evidence type="ECO:0000256" key="2">
    <source>
        <dbReference type="ARBA" id="ARBA00022598"/>
    </source>
</evidence>
<dbReference type="SUPFAM" id="SSF109736">
    <property type="entry name" value="FGAM synthase PurL, linker domain"/>
    <property type="match status" value="1"/>
</dbReference>
<protein>
    <recommendedName>
        <fullName evidence="8">Phosphoribosylformylglycinamidine synthase subunit PurL</fullName>
        <shortName evidence="8">FGAM synthase</shortName>
        <ecNumber evidence="8">6.3.5.3</ecNumber>
    </recommendedName>
    <alternativeName>
        <fullName evidence="8">Formylglycinamide ribonucleotide amidotransferase subunit II</fullName>
        <shortName evidence="8">FGAR amidotransferase II</shortName>
        <shortName evidence="8">FGAR-AT II</shortName>
    </alternativeName>
    <alternativeName>
        <fullName evidence="8">Glutamine amidotransferase PurL</fullName>
    </alternativeName>
    <alternativeName>
        <fullName evidence="8">Phosphoribosylformylglycinamidine synthase subunit II</fullName>
    </alternativeName>
</protein>
<dbReference type="PATRIC" id="fig|1839936.3.peg.1458"/>
<proteinExistence type="inferred from homology"/>
<evidence type="ECO:0000256" key="5">
    <source>
        <dbReference type="ARBA" id="ARBA00022755"/>
    </source>
</evidence>
<comment type="function">
    <text evidence="8">Part of the phosphoribosylformylglycinamidine synthase complex involved in the purines biosynthetic pathway. Catalyzes the ATP-dependent conversion of formylglycinamide ribonucleotide (FGAR) and glutamine to yield formylglycinamidine ribonucleotide (FGAM) and glutamate. The FGAM synthase complex is composed of three subunits. PurQ produces an ammonia molecule by converting glutamine to glutamate. PurL transfers the ammonia molecule to FGAR to form FGAM in an ATP-dependent manner. PurS interacts with PurQ and PurL and is thought to assist in the transfer of the ammonia molecule from PurQ to PurL.</text>
</comment>
<feature type="binding site" evidence="8">
    <location>
        <begin position="346"/>
        <end position="348"/>
    </location>
    <ligand>
        <name>substrate</name>
    </ligand>
</feature>
<dbReference type="GO" id="GO:0005737">
    <property type="term" value="C:cytoplasm"/>
    <property type="evidence" value="ECO:0007669"/>
    <property type="project" value="UniProtKB-SubCell"/>
</dbReference>
<evidence type="ECO:0000313" key="13">
    <source>
        <dbReference type="EMBL" id="OFV65626.1"/>
    </source>
</evidence>
<dbReference type="STRING" id="1839936.SBU_001436"/>
<feature type="binding site" evidence="8">
    <location>
        <position position="74"/>
    </location>
    <ligand>
        <name>ATP</name>
        <dbReference type="ChEBI" id="CHEBI:30616"/>
    </ligand>
</feature>
<evidence type="ECO:0000256" key="4">
    <source>
        <dbReference type="ARBA" id="ARBA00022741"/>
    </source>
</evidence>
<dbReference type="NCBIfam" id="NF002290">
    <property type="entry name" value="PRK01213.1"/>
    <property type="match status" value="1"/>
</dbReference>
<comment type="subunit">
    <text evidence="8">Monomer. Part of the FGAM synthase complex composed of 1 PurL, 1 PurQ and 2 PurS subunits.</text>
</comment>
<dbReference type="PANTHER" id="PTHR43555:SF1">
    <property type="entry name" value="PHOSPHORIBOSYLFORMYLGLYCINAMIDINE SYNTHASE SUBUNIT PURL"/>
    <property type="match status" value="1"/>
</dbReference>
<dbReference type="Proteomes" id="UP000185779">
    <property type="component" value="Unassembled WGS sequence"/>
</dbReference>
<dbReference type="GO" id="GO:0005524">
    <property type="term" value="F:ATP binding"/>
    <property type="evidence" value="ECO:0007669"/>
    <property type="project" value="UniProtKB-UniRule"/>
</dbReference>
<accession>A0A1F2P4K0</accession>
<dbReference type="AlphaFoldDB" id="A0A1F2P4K0"/>
<comment type="catalytic activity">
    <reaction evidence="8">
        <text>N(2)-formyl-N(1)-(5-phospho-beta-D-ribosyl)glycinamide + L-glutamine + ATP + H2O = 2-formamido-N(1)-(5-O-phospho-beta-D-ribosyl)acetamidine + L-glutamate + ADP + phosphate + H(+)</text>
        <dbReference type="Rhea" id="RHEA:17129"/>
        <dbReference type="ChEBI" id="CHEBI:15377"/>
        <dbReference type="ChEBI" id="CHEBI:15378"/>
        <dbReference type="ChEBI" id="CHEBI:29985"/>
        <dbReference type="ChEBI" id="CHEBI:30616"/>
        <dbReference type="ChEBI" id="CHEBI:43474"/>
        <dbReference type="ChEBI" id="CHEBI:58359"/>
        <dbReference type="ChEBI" id="CHEBI:147286"/>
        <dbReference type="ChEBI" id="CHEBI:147287"/>
        <dbReference type="ChEBI" id="CHEBI:456216"/>
        <dbReference type="EC" id="6.3.5.3"/>
    </reaction>
</comment>
<name>A0A1F2P4K0_9EURY</name>
<feature type="binding site" evidence="8">
    <location>
        <position position="117"/>
    </location>
    <ligand>
        <name>Mg(2+)</name>
        <dbReference type="ChEBI" id="CHEBI:18420"/>
        <label>1</label>
    </ligand>
</feature>
<keyword evidence="3 8" id="KW-0479">Metal-binding</keyword>
<feature type="active site" evidence="8">
    <location>
        <position position="71"/>
    </location>
</feature>
<evidence type="ECO:0000256" key="1">
    <source>
        <dbReference type="ARBA" id="ARBA00022490"/>
    </source>
</evidence>
<sequence length="773" mass="84036">MPRYIKRPVPFELYEIVLDDASDDELLEISNELGLALNLDEMRRIQSYFNSRGRNPTDIELQAIAQSWSEHCCYKSSKKILEEFIFGIDAPQNINIISEDAGVVEFDEEHAYVVALESHNHPSAIEPYGGAATGIGGILRDVVCMGAQPVALIDPLFFGTPDLGYDELPPGVKHPRYLISRVVAGISDYGNRVGIPTVSGMVYFDKGYIGNCLVNVGCVGIARREHIIRSAVKEPGDALILVGGRTGRDGIHGVTFASCELDARSGEESIGSVQLGDPITKEPLIHACLEANELGLLSGMKDLGGGGLSCVVAEMASAGGFGAQVVLDNVLLKEEGLSPWEIWVSESQERFMLAVPPANVEKVIAIFDKWDIEARLVGGVIPQRQVIVWYRGEIILDLDLDFLRSPPVYNRECVIEKRDTHGEMRDPLIDEPENYGAILLDLLSSPNIRSRSSIIHLYDHEVRGATILKPIEGRIGYETHQDASVIKPLEESLRGLAIAADTNPSFTQRDPFWGAASTIDEVCRNITAVGGEIHSFADCLNFGNPEKPDRMGAFRESCRGLGFMAKALGISFVSGNVSFYNETPAGSIPPTPVVLGVGIVDDVRHVVSSDLKEEGNVLCLIGETNLELGGSEYLRILGVDRGIVPRTDPHRLRSLMRQVLSGIRSGVIVSCHDLSEGGLGVAISEMMIGGGIGATVDITDTGSIRPDYFLFSESNSRWVVEIRRDDLDGFVARTGAKVIGEVGGSGLVIKHGRRRLIDLGLDEMIDAWSQPVI</sequence>
<dbReference type="Gene3D" id="1.10.8.750">
    <property type="entry name" value="Phosphoribosylformylglycinamidine synthase, linker domain"/>
    <property type="match status" value="1"/>
</dbReference>
<keyword evidence="6 8" id="KW-0067">ATP-binding</keyword>
<keyword evidence="1 8" id="KW-0963">Cytoplasm</keyword>
<dbReference type="HAMAP" id="MF_00420">
    <property type="entry name" value="PurL_2"/>
    <property type="match status" value="1"/>
</dbReference>
<feature type="domain" description="PurM-like C-terminal" evidence="10">
    <location>
        <begin position="613"/>
        <end position="746"/>
    </location>
</feature>
<feature type="domain" description="PurM-like N-terminal" evidence="9">
    <location>
        <begin position="99"/>
        <end position="222"/>
    </location>
</feature>
<dbReference type="Pfam" id="PF00586">
    <property type="entry name" value="AIRS"/>
    <property type="match status" value="2"/>
</dbReference>
<evidence type="ECO:0000259" key="11">
    <source>
        <dbReference type="Pfam" id="PF18072"/>
    </source>
</evidence>
<comment type="subcellular location">
    <subcellularLocation>
        <location evidence="8">Cytoplasm</location>
    </subcellularLocation>
</comment>
<keyword evidence="14" id="KW-1185">Reference proteome</keyword>
<evidence type="ECO:0000313" key="12">
    <source>
        <dbReference type="EMBL" id="HEC57143.1"/>
    </source>
</evidence>
<dbReference type="InterPro" id="IPR016188">
    <property type="entry name" value="PurM-like_N"/>
</dbReference>
<dbReference type="InterPro" id="IPR010074">
    <property type="entry name" value="PRibForGlyAmidine_synth_PurL"/>
</dbReference>
<dbReference type="PIRSF" id="PIRSF001587">
    <property type="entry name" value="FGAM_synthase_II"/>
    <property type="match status" value="1"/>
</dbReference>
<dbReference type="GO" id="GO:0004642">
    <property type="term" value="F:phosphoribosylformylglycinamidine synthase activity"/>
    <property type="evidence" value="ECO:0007669"/>
    <property type="project" value="UniProtKB-UniRule"/>
</dbReference>
<reference evidence="13 14" key="1">
    <citation type="submission" date="2016-05" db="EMBL/GenBank/DDBJ databases">
        <title>Microbial consortia oxidize butane by reversing methanogenesis.</title>
        <authorList>
            <person name="Laso-Perez R."/>
            <person name="Richter M."/>
            <person name="Wegener G."/>
            <person name="Musat F."/>
        </authorList>
    </citation>
    <scope>NUCLEOTIDE SEQUENCE [LARGE SCALE GENOMIC DNA]</scope>
    <source>
        <strain evidence="13">BOX1</strain>
    </source>
</reference>
<evidence type="ECO:0000256" key="6">
    <source>
        <dbReference type="ARBA" id="ARBA00022840"/>
    </source>
</evidence>
<dbReference type="NCBIfam" id="TIGR01736">
    <property type="entry name" value="FGAM_synth_II"/>
    <property type="match status" value="1"/>
</dbReference>
<evidence type="ECO:0000256" key="7">
    <source>
        <dbReference type="ARBA" id="ARBA00022842"/>
    </source>
</evidence>
<feature type="domain" description="Phosphoribosylformylglycinamidine synthase linker" evidence="11">
    <location>
        <begin position="28"/>
        <end position="75"/>
    </location>
</feature>
<feature type="binding site" evidence="8">
    <location>
        <position position="140"/>
    </location>
    <ligand>
        <name>substrate</name>
    </ligand>
</feature>
<dbReference type="InterPro" id="IPR041609">
    <property type="entry name" value="PurL_linker"/>
</dbReference>
<comment type="caution">
    <text evidence="8">Lacks conserved residue(s) required for the propagation of feature annotation.</text>
</comment>
<feature type="binding site" evidence="8">
    <location>
        <position position="576"/>
    </location>
    <ligand>
        <name>Mg(2+)</name>
        <dbReference type="ChEBI" id="CHEBI:18420"/>
        <label>1</label>
    </ligand>
</feature>
<evidence type="ECO:0000256" key="3">
    <source>
        <dbReference type="ARBA" id="ARBA00022723"/>
    </source>
</evidence>
<feature type="binding site" evidence="8">
    <location>
        <position position="141"/>
    </location>
    <ligand>
        <name>Mg(2+)</name>
        <dbReference type="ChEBI" id="CHEBI:18420"/>
        <label>2</label>
    </ligand>
</feature>
<dbReference type="Gene3D" id="3.30.1330.10">
    <property type="entry name" value="PurM-like, N-terminal domain"/>
    <property type="match status" value="2"/>
</dbReference>
<dbReference type="InterPro" id="IPR036921">
    <property type="entry name" value="PurM-like_N_sf"/>
</dbReference>
<dbReference type="Pfam" id="PF02769">
    <property type="entry name" value="AIRS_C"/>
    <property type="match status" value="2"/>
</dbReference>
<dbReference type="CDD" id="cd02203">
    <property type="entry name" value="PurL_repeat1"/>
    <property type="match status" value="1"/>
</dbReference>
<feature type="domain" description="PurM-like N-terminal" evidence="9">
    <location>
        <begin position="481"/>
        <end position="600"/>
    </location>
</feature>
<reference evidence="12" key="2">
    <citation type="journal article" date="2020" name="mSystems">
        <title>Genome- and Community-Level Interaction Insights into Carbon Utilization and Element Cycling Functions of Hydrothermarchaeota in Hydrothermal Sediment.</title>
        <authorList>
            <person name="Zhou Z."/>
            <person name="Liu Y."/>
            <person name="Xu W."/>
            <person name="Pan J."/>
            <person name="Luo Z.H."/>
            <person name="Li M."/>
        </authorList>
    </citation>
    <scope>NUCLEOTIDE SEQUENCE [LARGE SCALE GENOMIC DNA]</scope>
    <source>
        <strain evidence="12">HyVt-386</strain>
    </source>
</reference>
<dbReference type="GO" id="GO:0006189">
    <property type="term" value="P:'de novo' IMP biosynthetic process"/>
    <property type="evidence" value="ECO:0007669"/>
    <property type="project" value="UniProtKB-UniRule"/>
</dbReference>
<evidence type="ECO:0000313" key="14">
    <source>
        <dbReference type="Proteomes" id="UP000185779"/>
    </source>
</evidence>